<dbReference type="OrthoDB" id="5564633at2"/>
<keyword evidence="2" id="KW-0813">Transport</keyword>
<proteinExistence type="predicted"/>
<gene>
    <name evidence="5" type="ORF">A1359_04500</name>
</gene>
<dbReference type="Proteomes" id="UP000078476">
    <property type="component" value="Unassembled WGS sequence"/>
</dbReference>
<dbReference type="InterPro" id="IPR029046">
    <property type="entry name" value="LolA/LolB/LppX"/>
</dbReference>
<dbReference type="RefSeq" id="WP_066978993.1">
    <property type="nucleotide sequence ID" value="NZ_LUUI01000077.1"/>
</dbReference>
<evidence type="ECO:0000256" key="3">
    <source>
        <dbReference type="ARBA" id="ARBA00022729"/>
    </source>
</evidence>
<dbReference type="Gene3D" id="2.50.20.10">
    <property type="entry name" value="Lipoprotein localisation LolA/LolB/LppX"/>
    <property type="match status" value="1"/>
</dbReference>
<dbReference type="GO" id="GO:0015031">
    <property type="term" value="P:protein transport"/>
    <property type="evidence" value="ECO:0007669"/>
    <property type="project" value="UniProtKB-KW"/>
</dbReference>
<accession>A0A177NMM5</accession>
<name>A0A177NMM5_9GAMM</name>
<evidence type="ECO:0000313" key="6">
    <source>
        <dbReference type="Proteomes" id="UP000078476"/>
    </source>
</evidence>
<organism evidence="5 6">
    <name type="scientific">Methylomonas lenta</name>
    <dbReference type="NCBI Taxonomy" id="980561"/>
    <lineage>
        <taxon>Bacteria</taxon>
        <taxon>Pseudomonadati</taxon>
        <taxon>Pseudomonadota</taxon>
        <taxon>Gammaproteobacteria</taxon>
        <taxon>Methylococcales</taxon>
        <taxon>Methylococcaceae</taxon>
        <taxon>Methylomonas</taxon>
    </lineage>
</organism>
<evidence type="ECO:0000313" key="5">
    <source>
        <dbReference type="EMBL" id="OAI18623.1"/>
    </source>
</evidence>
<sequence>MKQWLFLLLLFAPILGFADDSKLTELLAHIRQTGPAQYQYQETRQLELATSPWQGQGIMLTDGNGSLVKLQLQPTRVIMAITNDSMIYWDPEQDQRHTMPIDYAGPAAAQILVFRSILQGRAEELQPNYNFVAEQHDKHWTLRLTPKAEHSDDQTAAIEISGDGDDQQRRIIIRQADGESTEYHIDKALPKQAEAYSIPQLLQEATGE</sequence>
<dbReference type="CDD" id="cd16325">
    <property type="entry name" value="LolA"/>
    <property type="match status" value="1"/>
</dbReference>
<dbReference type="SUPFAM" id="SSF89392">
    <property type="entry name" value="Prokaryotic lipoproteins and lipoprotein localization factors"/>
    <property type="match status" value="1"/>
</dbReference>
<keyword evidence="6" id="KW-1185">Reference proteome</keyword>
<evidence type="ECO:0000256" key="2">
    <source>
        <dbReference type="ARBA" id="ARBA00022448"/>
    </source>
</evidence>
<dbReference type="EMBL" id="LUUI01000077">
    <property type="protein sequence ID" value="OAI18623.1"/>
    <property type="molecule type" value="Genomic_DNA"/>
</dbReference>
<protein>
    <submittedName>
        <fullName evidence="5">Fatty acyl CoA synthetase</fullName>
    </submittedName>
</protein>
<dbReference type="STRING" id="980561.A1359_04500"/>
<evidence type="ECO:0000256" key="1">
    <source>
        <dbReference type="ARBA" id="ARBA00011245"/>
    </source>
</evidence>
<comment type="caution">
    <text evidence="5">The sequence shown here is derived from an EMBL/GenBank/DDBJ whole genome shotgun (WGS) entry which is preliminary data.</text>
</comment>
<comment type="subunit">
    <text evidence="1">Monomer.</text>
</comment>
<evidence type="ECO:0000256" key="4">
    <source>
        <dbReference type="ARBA" id="ARBA00022927"/>
    </source>
</evidence>
<reference evidence="5 6" key="1">
    <citation type="submission" date="2016-03" db="EMBL/GenBank/DDBJ databases">
        <authorList>
            <person name="Ploux O."/>
        </authorList>
    </citation>
    <scope>NUCLEOTIDE SEQUENCE [LARGE SCALE GENOMIC DNA]</scope>
    <source>
        <strain evidence="5 6">R-45370</strain>
    </source>
</reference>
<dbReference type="InterPro" id="IPR004564">
    <property type="entry name" value="OM_lipoprot_carrier_LolA-like"/>
</dbReference>
<keyword evidence="3" id="KW-0732">Signal</keyword>
<dbReference type="AlphaFoldDB" id="A0A177NMM5"/>
<keyword evidence="4" id="KW-0653">Protein transport</keyword>